<reference evidence="9 10" key="1">
    <citation type="journal article" date="2019" name="Nat. Plants">
        <title>Genome sequencing of Musa balbisiana reveals subgenome evolution and function divergence in polyploid bananas.</title>
        <authorList>
            <person name="Yao X."/>
        </authorList>
    </citation>
    <scope>NUCLEOTIDE SEQUENCE [LARGE SCALE GENOMIC DNA]</scope>
    <source>
        <strain evidence="10">cv. DH-PKW</strain>
        <tissue evidence="9">Leaves</tissue>
    </source>
</reference>
<evidence type="ECO:0000313" key="10">
    <source>
        <dbReference type="Proteomes" id="UP000317650"/>
    </source>
</evidence>
<dbReference type="FunFam" id="3.30.730.10:FF:000005">
    <property type="entry name" value="ethylene-responsive transcription factor RAP2-11"/>
    <property type="match status" value="1"/>
</dbReference>
<comment type="caution">
    <text evidence="9">The sequence shown here is derived from an EMBL/GenBank/DDBJ whole genome shotgun (WGS) entry which is preliminary data.</text>
</comment>
<dbReference type="Pfam" id="PF00847">
    <property type="entry name" value="AP2"/>
    <property type="match status" value="1"/>
</dbReference>
<dbReference type="GO" id="GO:0005634">
    <property type="term" value="C:nucleus"/>
    <property type="evidence" value="ECO:0007669"/>
    <property type="project" value="UniProtKB-SubCell"/>
</dbReference>
<feature type="region of interest" description="Disordered" evidence="7">
    <location>
        <begin position="134"/>
        <end position="158"/>
    </location>
</feature>
<accession>A0A4S8KGV4</accession>
<name>A0A4S8KGV4_MUSBA</name>
<keyword evidence="3" id="KW-0238">DNA-binding</keyword>
<dbReference type="CDD" id="cd00018">
    <property type="entry name" value="AP2"/>
    <property type="match status" value="1"/>
</dbReference>
<dbReference type="Proteomes" id="UP000317650">
    <property type="component" value="Chromosome 4"/>
</dbReference>
<evidence type="ECO:0000256" key="2">
    <source>
        <dbReference type="ARBA" id="ARBA00023015"/>
    </source>
</evidence>
<dbReference type="PROSITE" id="PS51032">
    <property type="entry name" value="AP2_ERF"/>
    <property type="match status" value="1"/>
</dbReference>
<feature type="domain" description="AP2/ERF" evidence="8">
    <location>
        <begin position="42"/>
        <end position="99"/>
    </location>
</feature>
<dbReference type="EMBL" id="PYDT01000001">
    <property type="protein sequence ID" value="THU74602.1"/>
    <property type="molecule type" value="Genomic_DNA"/>
</dbReference>
<sequence length="431" mass="47687">MARKRRCTDGVDGKEDPDGGATRWDEATAMEALGDVRRARKRFVGVRQRPSGRWVAEIKDTIQKIRMWLGTFDTAEEAARAYDEAACLLRGANTRTNFWPCSSLQPSKPSVLPSKITNLLLMRLKARNHSALAEMQQQQPQLQQPGEEAHRPQYEDGAEEGDDIHFADFLNDPSNSMLHLSHAGEGGADYMHDSIQESYTHKDGDHVDFTSDYELGGAVEFGGCGEDEASLDVGVMDFGFMDEVQESSCFYSPFEIMGEIEEPIEQESCVDEPSMIRAAVKRMKYERKISASLYALNGISEYLKLQLGERRGGRMEDHLSALTSACREQQGYEMKLVEGEGVEVEAENSSSSYSSSYITTICSSSSTSSSQSPPPSSALSSGSEVPAFFPVANTPIKTEDVLQIDYTEVNAESVQVEDGMHQKLHSRSHIS</sequence>
<evidence type="ECO:0000256" key="5">
    <source>
        <dbReference type="ARBA" id="ARBA00023242"/>
    </source>
</evidence>
<dbReference type="PANTHER" id="PTHR31194">
    <property type="entry name" value="SHN SHINE , DNA BINDING / TRANSCRIPTION FACTOR"/>
    <property type="match status" value="1"/>
</dbReference>
<dbReference type="PANTHER" id="PTHR31194:SF197">
    <property type="entry name" value="OS12G0582900 PROTEIN"/>
    <property type="match status" value="1"/>
</dbReference>
<evidence type="ECO:0000256" key="7">
    <source>
        <dbReference type="SAM" id="MobiDB-lite"/>
    </source>
</evidence>
<dbReference type="InterPro" id="IPR001471">
    <property type="entry name" value="AP2/ERF_dom"/>
</dbReference>
<evidence type="ECO:0000313" key="9">
    <source>
        <dbReference type="EMBL" id="THU74602.1"/>
    </source>
</evidence>
<evidence type="ECO:0000256" key="4">
    <source>
        <dbReference type="ARBA" id="ARBA00023163"/>
    </source>
</evidence>
<dbReference type="GO" id="GO:0003700">
    <property type="term" value="F:DNA-binding transcription factor activity"/>
    <property type="evidence" value="ECO:0007669"/>
    <property type="project" value="InterPro"/>
</dbReference>
<organism evidence="9 10">
    <name type="scientific">Musa balbisiana</name>
    <name type="common">Banana</name>
    <dbReference type="NCBI Taxonomy" id="52838"/>
    <lineage>
        <taxon>Eukaryota</taxon>
        <taxon>Viridiplantae</taxon>
        <taxon>Streptophyta</taxon>
        <taxon>Embryophyta</taxon>
        <taxon>Tracheophyta</taxon>
        <taxon>Spermatophyta</taxon>
        <taxon>Magnoliopsida</taxon>
        <taxon>Liliopsida</taxon>
        <taxon>Zingiberales</taxon>
        <taxon>Musaceae</taxon>
        <taxon>Musa</taxon>
    </lineage>
</organism>
<comment type="similarity">
    <text evidence="6">Belongs to the AP2/ERF transcription factor family. ERF subfamily.</text>
</comment>
<feature type="region of interest" description="Disordered" evidence="7">
    <location>
        <begin position="363"/>
        <end position="383"/>
    </location>
</feature>
<evidence type="ECO:0000256" key="6">
    <source>
        <dbReference type="ARBA" id="ARBA00024343"/>
    </source>
</evidence>
<keyword evidence="2" id="KW-0805">Transcription regulation</keyword>
<dbReference type="SMART" id="SM00380">
    <property type="entry name" value="AP2"/>
    <property type="match status" value="1"/>
</dbReference>
<dbReference type="SUPFAM" id="SSF54171">
    <property type="entry name" value="DNA-binding domain"/>
    <property type="match status" value="1"/>
</dbReference>
<dbReference type="Gene3D" id="3.30.730.10">
    <property type="entry name" value="AP2/ERF domain"/>
    <property type="match status" value="1"/>
</dbReference>
<comment type="subcellular location">
    <subcellularLocation>
        <location evidence="1">Nucleus</location>
    </subcellularLocation>
</comment>
<dbReference type="InterPro" id="IPR016177">
    <property type="entry name" value="DNA-bd_dom_sf"/>
</dbReference>
<dbReference type="AlphaFoldDB" id="A0A4S8KGV4"/>
<feature type="compositionally biased region" description="Basic and acidic residues" evidence="7">
    <location>
        <begin position="7"/>
        <end position="17"/>
    </location>
</feature>
<evidence type="ECO:0000256" key="3">
    <source>
        <dbReference type="ARBA" id="ARBA00023125"/>
    </source>
</evidence>
<keyword evidence="10" id="KW-1185">Reference proteome</keyword>
<keyword evidence="5" id="KW-0539">Nucleus</keyword>
<evidence type="ECO:0000259" key="8">
    <source>
        <dbReference type="PROSITE" id="PS51032"/>
    </source>
</evidence>
<dbReference type="GO" id="GO:0003677">
    <property type="term" value="F:DNA binding"/>
    <property type="evidence" value="ECO:0007669"/>
    <property type="project" value="UniProtKB-KW"/>
</dbReference>
<feature type="compositionally biased region" description="Low complexity" evidence="7">
    <location>
        <begin position="136"/>
        <end position="145"/>
    </location>
</feature>
<dbReference type="PRINTS" id="PR00367">
    <property type="entry name" value="ETHRSPELEMNT"/>
</dbReference>
<keyword evidence="4" id="KW-0804">Transcription</keyword>
<feature type="region of interest" description="Disordered" evidence="7">
    <location>
        <begin position="1"/>
        <end position="22"/>
    </location>
</feature>
<evidence type="ECO:0000256" key="1">
    <source>
        <dbReference type="ARBA" id="ARBA00004123"/>
    </source>
</evidence>
<dbReference type="InterPro" id="IPR050913">
    <property type="entry name" value="AP2/ERF_ERF"/>
</dbReference>
<protein>
    <recommendedName>
        <fullName evidence="8">AP2/ERF domain-containing protein</fullName>
    </recommendedName>
</protein>
<gene>
    <name evidence="9" type="ORF">C4D60_Mb04t35110</name>
</gene>
<dbReference type="InterPro" id="IPR036955">
    <property type="entry name" value="AP2/ERF_dom_sf"/>
</dbReference>
<proteinExistence type="inferred from homology"/>